<accession>A0A1Y5SYD3</accession>
<dbReference type="AlphaFoldDB" id="A0A1Y5SYD3"/>
<evidence type="ECO:0000313" key="1">
    <source>
        <dbReference type="EMBL" id="SLN51141.1"/>
    </source>
</evidence>
<dbReference type="EMBL" id="FWFT01000004">
    <property type="protein sequence ID" value="SLN51141.1"/>
    <property type="molecule type" value="Genomic_DNA"/>
</dbReference>
<dbReference type="Proteomes" id="UP000193623">
    <property type="component" value="Unassembled WGS sequence"/>
</dbReference>
<organism evidence="1 2">
    <name type="scientific">Pseudooctadecabacter jejudonensis</name>
    <dbReference type="NCBI Taxonomy" id="1391910"/>
    <lineage>
        <taxon>Bacteria</taxon>
        <taxon>Pseudomonadati</taxon>
        <taxon>Pseudomonadota</taxon>
        <taxon>Alphaproteobacteria</taxon>
        <taxon>Rhodobacterales</taxon>
        <taxon>Paracoccaceae</taxon>
        <taxon>Pseudooctadecabacter</taxon>
    </lineage>
</organism>
<name>A0A1Y5SYD3_9RHOB</name>
<protein>
    <submittedName>
        <fullName evidence="1">Uncharacterized protein</fullName>
    </submittedName>
</protein>
<reference evidence="1 2" key="1">
    <citation type="submission" date="2017-03" db="EMBL/GenBank/DDBJ databases">
        <authorList>
            <person name="Afonso C.L."/>
            <person name="Miller P.J."/>
            <person name="Scott M.A."/>
            <person name="Spackman E."/>
            <person name="Goraichik I."/>
            <person name="Dimitrov K.M."/>
            <person name="Suarez D.L."/>
            <person name="Swayne D.E."/>
        </authorList>
    </citation>
    <scope>NUCLEOTIDE SEQUENCE [LARGE SCALE GENOMIC DNA]</scope>
    <source>
        <strain evidence="1 2">CECT 8397</strain>
    </source>
</reference>
<proteinExistence type="predicted"/>
<dbReference type="RefSeq" id="WP_159453148.1">
    <property type="nucleotide sequence ID" value="NZ_FWFT01000004.1"/>
</dbReference>
<keyword evidence="2" id="KW-1185">Reference proteome</keyword>
<sequence length="53" mass="6043">MPHDQTSKPFSVPAPRRKGRAELYEQLPVMDEVTTAEVMALFEQKPTQQENKG</sequence>
<gene>
    <name evidence="1" type="ORF">PSJ8397_02675</name>
</gene>
<evidence type="ECO:0000313" key="2">
    <source>
        <dbReference type="Proteomes" id="UP000193623"/>
    </source>
</evidence>